<proteinExistence type="predicted"/>
<name>A0A4P8PFZ0_AMMMO</name>
<geneLocation type="mitochondrion" evidence="1"/>
<sequence>MLRLHKPKPFLLLCSLQSLVINSIAHRKKFNSRLLSILCLLYGLVAVHLQKINMYSRNSSARKEEDFLIAFAGLSLSVDLSPLRAISYLLKQAIEYLSLWLLSASSFYP</sequence>
<reference evidence="1" key="1">
    <citation type="journal article" date="2019" name="Plant Syst. Evol.">
        <title>Analyses of mitochondrial genomes of the genus Ammopiptanthus provide new insights into the evolution of legume plants.</title>
        <authorList>
            <person name="Feng L."/>
            <person name="Li N."/>
            <person name="Yang W."/>
            <person name="Li Y."/>
            <person name="Wang C.-M."/>
            <person name="Tong S.-W."/>
            <person name="He J.-X."/>
        </authorList>
    </citation>
    <scope>NUCLEOTIDE SEQUENCE</scope>
</reference>
<keyword evidence="1" id="KW-0496">Mitochondrion</keyword>
<dbReference type="EMBL" id="MG011535">
    <property type="protein sequence ID" value="QCQ81927.1"/>
    <property type="molecule type" value="Genomic_DNA"/>
</dbReference>
<gene>
    <name evidence="1" type="primary">orf133</name>
</gene>
<protein>
    <submittedName>
        <fullName evidence="1">Uncharacterized protein</fullName>
    </submittedName>
</protein>
<organism evidence="1">
    <name type="scientific">Ammopiptanthus mongolicus</name>
    <name type="common">Piptanthus mongolicus</name>
    <dbReference type="NCBI Taxonomy" id="126911"/>
    <lineage>
        <taxon>Eukaryota</taxon>
        <taxon>Viridiplantae</taxon>
        <taxon>Streptophyta</taxon>
        <taxon>Embryophyta</taxon>
        <taxon>Tracheophyta</taxon>
        <taxon>Spermatophyta</taxon>
        <taxon>Magnoliopsida</taxon>
        <taxon>eudicotyledons</taxon>
        <taxon>Gunneridae</taxon>
        <taxon>Pentapetalae</taxon>
        <taxon>rosids</taxon>
        <taxon>fabids</taxon>
        <taxon>Fabales</taxon>
        <taxon>Fabaceae</taxon>
        <taxon>Papilionoideae</taxon>
        <taxon>50 kb inversion clade</taxon>
        <taxon>genistoids sensu lato</taxon>
        <taxon>core genistoids</taxon>
        <taxon>Sophoreae</taxon>
        <taxon>Ammopiptanthus</taxon>
    </lineage>
</organism>
<evidence type="ECO:0000313" key="1">
    <source>
        <dbReference type="EMBL" id="QCQ81927.1"/>
    </source>
</evidence>
<dbReference type="AlphaFoldDB" id="A0A4P8PFZ0"/>
<accession>A0A4P8PFZ0</accession>